<dbReference type="InterPro" id="IPR006669">
    <property type="entry name" value="MgtE_transporter"/>
</dbReference>
<dbReference type="CDD" id="cd04606">
    <property type="entry name" value="CBS_pair_Mg_transporter"/>
    <property type="match status" value="1"/>
</dbReference>
<dbReference type="SMART" id="SM00924">
    <property type="entry name" value="MgtE_N"/>
    <property type="match status" value="1"/>
</dbReference>
<evidence type="ECO:0000256" key="4">
    <source>
        <dbReference type="ARBA" id="ARBA00022692"/>
    </source>
</evidence>
<reference evidence="12 13" key="1">
    <citation type="journal article" date="2021" name="Int. J. Syst. Evol. Microbiol.">
        <title>Reticulibacter mediterranei gen. nov., sp. nov., within the new family Reticulibacteraceae fam. nov., and Ktedonospora formicarum gen. nov., sp. nov., Ktedonobacter robiniae sp. nov., Dictyobacter formicarum sp. nov. and Dictyobacter arantiisoli sp. nov., belonging to the class Ktedonobacteria.</title>
        <authorList>
            <person name="Yabe S."/>
            <person name="Zheng Y."/>
            <person name="Wang C.M."/>
            <person name="Sakai Y."/>
            <person name="Abe K."/>
            <person name="Yokota A."/>
            <person name="Donadio S."/>
            <person name="Cavaletti L."/>
            <person name="Monciardini P."/>
        </authorList>
    </citation>
    <scope>NUCLEOTIDE SEQUENCE [LARGE SCALE GENOMIC DNA]</scope>
    <source>
        <strain evidence="12 13">SOSP1-9</strain>
    </source>
</reference>
<dbReference type="Proteomes" id="UP000635565">
    <property type="component" value="Unassembled WGS sequence"/>
</dbReference>
<dbReference type="InterPro" id="IPR036739">
    <property type="entry name" value="SLC41_membr_dom_sf"/>
</dbReference>
<keyword evidence="9" id="KW-0479">Metal-binding</keyword>
<dbReference type="PANTHER" id="PTHR43773:SF1">
    <property type="entry name" value="MAGNESIUM TRANSPORTER MGTE"/>
    <property type="match status" value="1"/>
</dbReference>
<name>A0ABQ3VGT3_9CHLR</name>
<dbReference type="SUPFAM" id="SSF158791">
    <property type="entry name" value="MgtE N-terminal domain-like"/>
    <property type="match status" value="1"/>
</dbReference>
<keyword evidence="9" id="KW-1003">Cell membrane</keyword>
<evidence type="ECO:0000256" key="1">
    <source>
        <dbReference type="ARBA" id="ARBA00004141"/>
    </source>
</evidence>
<keyword evidence="7 9" id="KW-0472">Membrane</keyword>
<evidence type="ECO:0000313" key="13">
    <source>
        <dbReference type="Proteomes" id="UP000635565"/>
    </source>
</evidence>
<dbReference type="NCBIfam" id="TIGR00400">
    <property type="entry name" value="mgtE"/>
    <property type="match status" value="1"/>
</dbReference>
<evidence type="ECO:0000256" key="5">
    <source>
        <dbReference type="ARBA" id="ARBA00022842"/>
    </source>
</evidence>
<evidence type="ECO:0000256" key="10">
    <source>
        <dbReference type="SAM" id="MobiDB-lite"/>
    </source>
</evidence>
<feature type="transmembrane region" description="Helical" evidence="9">
    <location>
        <begin position="463"/>
        <end position="482"/>
    </location>
</feature>
<dbReference type="Gene3D" id="3.10.580.10">
    <property type="entry name" value="CBS-domain"/>
    <property type="match status" value="1"/>
</dbReference>
<dbReference type="SUPFAM" id="SSF161093">
    <property type="entry name" value="MgtE membrane domain-like"/>
    <property type="match status" value="1"/>
</dbReference>
<evidence type="ECO:0000256" key="6">
    <source>
        <dbReference type="ARBA" id="ARBA00022989"/>
    </source>
</evidence>
<keyword evidence="13" id="KW-1185">Reference proteome</keyword>
<comment type="function">
    <text evidence="9">Acts as a magnesium transporter.</text>
</comment>
<accession>A0ABQ3VGT3</accession>
<dbReference type="Pfam" id="PF03448">
    <property type="entry name" value="MgtE_N"/>
    <property type="match status" value="1"/>
</dbReference>
<evidence type="ECO:0000256" key="8">
    <source>
        <dbReference type="PROSITE-ProRule" id="PRU00703"/>
    </source>
</evidence>
<comment type="subunit">
    <text evidence="9">Homodimer.</text>
</comment>
<evidence type="ECO:0000256" key="2">
    <source>
        <dbReference type="ARBA" id="ARBA00009749"/>
    </source>
</evidence>
<dbReference type="InterPro" id="IPR038076">
    <property type="entry name" value="MgtE_N_sf"/>
</dbReference>
<dbReference type="InterPro" id="IPR006668">
    <property type="entry name" value="Mg_transptr_MgtE_intracell_dom"/>
</dbReference>
<dbReference type="InterPro" id="IPR000644">
    <property type="entry name" value="CBS_dom"/>
</dbReference>
<feature type="transmembrane region" description="Helical" evidence="9">
    <location>
        <begin position="614"/>
        <end position="641"/>
    </location>
</feature>
<organism evidence="12 13">
    <name type="scientific">Dictyobacter formicarum</name>
    <dbReference type="NCBI Taxonomy" id="2778368"/>
    <lineage>
        <taxon>Bacteria</taxon>
        <taxon>Bacillati</taxon>
        <taxon>Chloroflexota</taxon>
        <taxon>Ktedonobacteria</taxon>
        <taxon>Ktedonobacterales</taxon>
        <taxon>Dictyobacteraceae</taxon>
        <taxon>Dictyobacter</taxon>
    </lineage>
</organism>
<feature type="transmembrane region" description="Helical" evidence="9">
    <location>
        <begin position="502"/>
        <end position="532"/>
    </location>
</feature>
<dbReference type="Pfam" id="PF00571">
    <property type="entry name" value="CBS"/>
    <property type="match status" value="2"/>
</dbReference>
<evidence type="ECO:0000256" key="9">
    <source>
        <dbReference type="RuleBase" id="RU362011"/>
    </source>
</evidence>
<keyword evidence="5 9" id="KW-0460">Magnesium</keyword>
<comment type="similarity">
    <text evidence="2 9">Belongs to the SLC41A transporter family.</text>
</comment>
<dbReference type="SMART" id="SM00116">
    <property type="entry name" value="CBS"/>
    <property type="match status" value="2"/>
</dbReference>
<sequence>MIFLSALLHKSIFDADHRRIGSLRDICVTLNETFPVVTALVVHPASGSERLIIPWSQVQSIETTPVQLAVPQTQINTYEPNSVEILLKRDILDKQIVDTQGFRVVKVNDLKLAQIKKTARLVGVDIGLSGLLRRLGWQPALDMLGRITPLQLAERTVTWNYVEPIQVVSSNTSQLAAVGAGTASVGAVGVIPQVQLNVSHNKLSELHPADIADILEQLNLEEAGAVLERLDDETAADTLNEVEYPLQSELLTELGPDRASDLLERLAPDDAADILADMPAIEAERLLNLMPADESQPIRDLLRYGAETAGGIMTTEVLAQPLEATVEEVLIYLRQHSSHLDMVYYLYIVDEEQHLIGVVSLRQIVTAEPHTRMGDLMDQDIIKVQIDTDQEEVARIIAKYDLLGVPVVDADNHLKGMVTVDDVIDVIHEEQAEDVSEITGTDVEEHESDEDSRRRSTISRSSWLILNVIVGFFIAMIISSAFKPVLGSASALSLLNGTMPGLNLHLALSGVLCLIPMLLLTAGAAGSQALGIAGWEMRTKRGRDFFRTLWREVLHGTTGGVLTTILVYILSWLLYRSLLLSIAVSLSFGFTLLIAVLCGLALPNVLQRVRLRGSLIAAPLLNPVIAIASLSVFLATSLALINEFIG</sequence>
<evidence type="ECO:0000313" key="12">
    <source>
        <dbReference type="EMBL" id="GHO85382.1"/>
    </source>
</evidence>
<dbReference type="Gene3D" id="1.10.357.20">
    <property type="entry name" value="SLC41 divalent cation transporters, integral membrane domain"/>
    <property type="match status" value="1"/>
</dbReference>
<protein>
    <recommendedName>
        <fullName evidence="9">Magnesium transporter MgtE</fullName>
    </recommendedName>
</protein>
<feature type="compositionally biased region" description="Acidic residues" evidence="10">
    <location>
        <begin position="433"/>
        <end position="450"/>
    </location>
</feature>
<evidence type="ECO:0000256" key="7">
    <source>
        <dbReference type="ARBA" id="ARBA00023136"/>
    </source>
</evidence>
<evidence type="ECO:0000259" key="11">
    <source>
        <dbReference type="PROSITE" id="PS51371"/>
    </source>
</evidence>
<feature type="domain" description="CBS" evidence="11">
    <location>
        <begin position="313"/>
        <end position="376"/>
    </location>
</feature>
<dbReference type="PROSITE" id="PS51371">
    <property type="entry name" value="CBS"/>
    <property type="match status" value="2"/>
</dbReference>
<dbReference type="Gene3D" id="2.30.30.240">
    <property type="entry name" value="PRC-barrel domain"/>
    <property type="match status" value="1"/>
</dbReference>
<proteinExistence type="inferred from homology"/>
<keyword evidence="8" id="KW-0129">CBS domain</keyword>
<feature type="transmembrane region" description="Helical" evidence="9">
    <location>
        <begin position="580"/>
        <end position="602"/>
    </location>
</feature>
<dbReference type="InterPro" id="IPR046342">
    <property type="entry name" value="CBS_dom_sf"/>
</dbReference>
<dbReference type="RefSeq" id="WP_201363041.1">
    <property type="nucleotide sequence ID" value="NZ_BNJJ01000009.1"/>
</dbReference>
<keyword evidence="3 9" id="KW-0813">Transport</keyword>
<feature type="domain" description="CBS" evidence="11">
    <location>
        <begin position="377"/>
        <end position="433"/>
    </location>
</feature>
<dbReference type="PANTHER" id="PTHR43773">
    <property type="entry name" value="MAGNESIUM TRANSPORTER MGTE"/>
    <property type="match status" value="1"/>
</dbReference>
<evidence type="ECO:0000256" key="3">
    <source>
        <dbReference type="ARBA" id="ARBA00022448"/>
    </source>
</evidence>
<feature type="region of interest" description="Disordered" evidence="10">
    <location>
        <begin position="433"/>
        <end position="454"/>
    </location>
</feature>
<comment type="subcellular location">
    <subcellularLocation>
        <location evidence="9">Cell membrane</location>
        <topology evidence="9">Multi-pass membrane protein</topology>
    </subcellularLocation>
    <subcellularLocation>
        <location evidence="1">Membrane</location>
        <topology evidence="1">Multi-pass membrane protein</topology>
    </subcellularLocation>
</comment>
<dbReference type="EMBL" id="BNJJ01000009">
    <property type="protein sequence ID" value="GHO85382.1"/>
    <property type="molecule type" value="Genomic_DNA"/>
</dbReference>
<comment type="caution">
    <text evidence="12">The sequence shown here is derived from an EMBL/GenBank/DDBJ whole genome shotgun (WGS) entry which is preliminary data.</text>
</comment>
<gene>
    <name evidence="12" type="ORF">KSZ_33880</name>
</gene>
<dbReference type="SUPFAM" id="SSF54631">
    <property type="entry name" value="CBS-domain pair"/>
    <property type="match status" value="1"/>
</dbReference>
<dbReference type="Pfam" id="PF01769">
    <property type="entry name" value="MgtE"/>
    <property type="match status" value="1"/>
</dbReference>
<keyword evidence="4 9" id="KW-0812">Transmembrane</keyword>
<dbReference type="Gene3D" id="1.25.60.10">
    <property type="entry name" value="MgtE N-terminal domain-like"/>
    <property type="match status" value="1"/>
</dbReference>
<keyword evidence="6 9" id="KW-1133">Transmembrane helix</keyword>
<feature type="transmembrane region" description="Helical" evidence="9">
    <location>
        <begin position="553"/>
        <end position="574"/>
    </location>
</feature>
<dbReference type="InterPro" id="IPR006667">
    <property type="entry name" value="SLC41_membr_dom"/>
</dbReference>